<keyword evidence="4" id="KW-0539">Nucleus</keyword>
<protein>
    <recommendedName>
        <fullName evidence="3">THO complex subunit 2</fullName>
    </recommendedName>
</protein>
<evidence type="ECO:0000259" key="8">
    <source>
        <dbReference type="Pfam" id="PF11732"/>
    </source>
</evidence>
<dbReference type="GO" id="GO:0006406">
    <property type="term" value="P:mRNA export from nucleus"/>
    <property type="evidence" value="ECO:0007669"/>
    <property type="project" value="InterPro"/>
</dbReference>
<feature type="compositionally biased region" description="Basic and acidic residues" evidence="6">
    <location>
        <begin position="1490"/>
        <end position="1554"/>
    </location>
</feature>
<feature type="compositionally biased region" description="Basic and acidic residues" evidence="6">
    <location>
        <begin position="94"/>
        <end position="104"/>
    </location>
</feature>
<feature type="domain" description="THO complex subunitTHOC2 N-terminal" evidence="8">
    <location>
        <begin position="748"/>
        <end position="824"/>
    </location>
</feature>
<dbReference type="Pfam" id="PF11262">
    <property type="entry name" value="Tho2"/>
    <property type="match status" value="1"/>
</dbReference>
<dbReference type="PANTHER" id="PTHR21597">
    <property type="entry name" value="THO2 PROTEIN"/>
    <property type="match status" value="1"/>
</dbReference>
<evidence type="ECO:0000256" key="5">
    <source>
        <dbReference type="SAM" id="Coils"/>
    </source>
</evidence>
<evidence type="ECO:0000313" key="10">
    <source>
        <dbReference type="EMBL" id="GFH56003.1"/>
    </source>
</evidence>
<feature type="region of interest" description="Disordered" evidence="6">
    <location>
        <begin position="1447"/>
        <end position="1600"/>
    </location>
</feature>
<evidence type="ECO:0000256" key="6">
    <source>
        <dbReference type="SAM" id="MobiDB-lite"/>
    </source>
</evidence>
<evidence type="ECO:0000259" key="9">
    <source>
        <dbReference type="Pfam" id="PF16134"/>
    </source>
</evidence>
<dbReference type="GO" id="GO:0006397">
    <property type="term" value="P:mRNA processing"/>
    <property type="evidence" value="ECO:0007669"/>
    <property type="project" value="InterPro"/>
</dbReference>
<comment type="subcellular location">
    <subcellularLocation>
        <location evidence="1">Nucleus</location>
    </subcellularLocation>
</comment>
<evidence type="ECO:0000313" key="11">
    <source>
        <dbReference type="Proteomes" id="UP001054902"/>
    </source>
</evidence>
<feature type="region of interest" description="Disordered" evidence="6">
    <location>
        <begin position="80"/>
        <end position="104"/>
    </location>
</feature>
<dbReference type="Pfam" id="PF16134">
    <property type="entry name" value="THOC2_N"/>
    <property type="match status" value="2"/>
</dbReference>
<dbReference type="Pfam" id="PF11732">
    <property type="entry name" value="Thoc2"/>
    <property type="match status" value="1"/>
</dbReference>
<dbReference type="PANTHER" id="PTHR21597:SF0">
    <property type="entry name" value="THO COMPLEX SUBUNIT 2"/>
    <property type="match status" value="1"/>
</dbReference>
<accession>A0AAD3D1D2</accession>
<comment type="caution">
    <text evidence="10">The sequence shown here is derived from an EMBL/GenBank/DDBJ whole genome shotgun (WGS) entry which is preliminary data.</text>
</comment>
<feature type="region of interest" description="Disordered" evidence="6">
    <location>
        <begin position="1408"/>
        <end position="1433"/>
    </location>
</feature>
<dbReference type="InterPro" id="IPR021418">
    <property type="entry name" value="THO_THOC2_C"/>
</dbReference>
<feature type="domain" description="THO complex subunit 2 N-terminal" evidence="9">
    <location>
        <begin position="575"/>
        <end position="746"/>
    </location>
</feature>
<dbReference type="InterPro" id="IPR021726">
    <property type="entry name" value="THO_THOC2_N"/>
</dbReference>
<gene>
    <name evidence="10" type="ORF">CTEN210_12479</name>
</gene>
<feature type="domain" description="THO complex subunit 2 N-terminal" evidence="9">
    <location>
        <begin position="201"/>
        <end position="441"/>
    </location>
</feature>
<keyword evidence="11" id="KW-1185">Reference proteome</keyword>
<feature type="coiled-coil region" evidence="5">
    <location>
        <begin position="1146"/>
        <end position="1173"/>
    </location>
</feature>
<organism evidence="10 11">
    <name type="scientific">Chaetoceros tenuissimus</name>
    <dbReference type="NCBI Taxonomy" id="426638"/>
    <lineage>
        <taxon>Eukaryota</taxon>
        <taxon>Sar</taxon>
        <taxon>Stramenopiles</taxon>
        <taxon>Ochrophyta</taxon>
        <taxon>Bacillariophyta</taxon>
        <taxon>Coscinodiscophyceae</taxon>
        <taxon>Chaetocerotophycidae</taxon>
        <taxon>Chaetocerotales</taxon>
        <taxon>Chaetocerotaceae</taxon>
        <taxon>Chaetoceros</taxon>
    </lineage>
</organism>
<name>A0AAD3D1D2_9STRA</name>
<dbReference type="EMBL" id="BLLK01000051">
    <property type="protein sequence ID" value="GFH56003.1"/>
    <property type="molecule type" value="Genomic_DNA"/>
</dbReference>
<reference evidence="10 11" key="1">
    <citation type="journal article" date="2021" name="Sci. Rep.">
        <title>The genome of the diatom Chaetoceros tenuissimus carries an ancient integrated fragment of an extant virus.</title>
        <authorList>
            <person name="Hongo Y."/>
            <person name="Kimura K."/>
            <person name="Takaki Y."/>
            <person name="Yoshida Y."/>
            <person name="Baba S."/>
            <person name="Kobayashi G."/>
            <person name="Nagasaki K."/>
            <person name="Hano T."/>
            <person name="Tomaru Y."/>
        </authorList>
    </citation>
    <scope>NUCLEOTIDE SEQUENCE [LARGE SCALE GENOMIC DNA]</scope>
    <source>
        <strain evidence="10 11">NIES-3715</strain>
    </source>
</reference>
<evidence type="ECO:0000259" key="7">
    <source>
        <dbReference type="Pfam" id="PF11262"/>
    </source>
</evidence>
<evidence type="ECO:0000256" key="3">
    <source>
        <dbReference type="ARBA" id="ARBA00019596"/>
    </source>
</evidence>
<dbReference type="InterPro" id="IPR032302">
    <property type="entry name" value="THOC2_N"/>
</dbReference>
<dbReference type="Proteomes" id="UP001054902">
    <property type="component" value="Unassembled WGS sequence"/>
</dbReference>
<feature type="compositionally biased region" description="Basic and acidic residues" evidence="6">
    <location>
        <begin position="1564"/>
        <end position="1588"/>
    </location>
</feature>
<evidence type="ECO:0000256" key="4">
    <source>
        <dbReference type="ARBA" id="ARBA00023242"/>
    </source>
</evidence>
<sequence length="1600" mass="180900">MKATYIPSGDEMAKALSFLRQDCSKDEAWRSLVLKAIDHGVTIESKSALKDEEQPKFDPKRIEETKKFLLTALHKLDVRRDKDDDDDDEEMHDDNEGTHHEKARNVAEDIIVDALWLTGTMLQDSVKEMSSEEGVDITAARIIAPDDSSDDEVNGVREPHVQQQTNVFKKSYSALCKLTSELVLTAQGDSLPPLSFQKLLASLEPQHLKDSNIFTQQVFDLFIKKIRKLNTDMYYRQKKVNLMQEESEGYAKFMRMLIDIPMYVCQFQNETGQVQSAIVQDFDNIVETAKLNVVELIGTFDLDPNRCLDLTLDAMENTIRQIIHNLKTKKTGAASTVSIREVVSNAQDFALNMKSLMQILHLFPFHNISHLIGFKFASYSNGGCNQHNSIPETLYYLTAILATNGILSLSSLPPHLPPLNDIAKAHDAWKKMYQKKIRKMGVVSLNSAKKKEEEVDPDLQLVESMKHNPSIQIFETMLDLGTDFDSACKIFSSKPIDKDGSPSKHDMKKIHEIVVKCCCVNPSLGTKLCKILNDALKPLIKAKLSNIGSSLMKSDGDEDGEISSAPIVSFLLPTNWRSVVLEIDSEISLLELCQTIKHIMEPIISSGSMASDPKLYCNLCRLYRAMLLEAVPNAITSDGEVQLSDNEIDEEVFKFIERCLVGTLSLFPLNPAIASDLWSILSLFPCHLRYALYFSWRKHGLEKAALRSTIEPSKPLAHVESEVSTGISTKYLLKRMSKDNIKDMGRQVSKVAHNNPLVVFTLMLNQIESYDNLILMMVETFKFMSVLSLDVMGYCLLVSIGGEGEGRNKLQDDGVNAAQWLSSLETFTGAFYRRFASVELGGLLSYFTRRLHQGHTLELGVLQSLLKMTGGYGFVDSESTAILSEVQLEGRCGSLALRRETSDFGIVEKVNISSSRKLRASLQSNSSGIIFIILIAQLRSKVLYSSGKGSPNQIKLVGNLYDKCHRTLNILLSFLADGSQDDPAKPTEDGTIATFAKQMPHLDSLCTKFAVPYPDAWTICRPLIRASLFAEEDHHLYDASMPEYLEKFHPKSKEMEKSLSNMVNKDDWNHMSKPLFSCFYTYSIYDIGCPVDTYKNEIARVKREIDRLEIFQKGGKDALGMQASMASAAAAAGGTSREIRDATTFTKEHARELDRYKNTEKMLERDMDRQEKHSKHVLKILESARDTFFKDLPSGLDRSSRIFFTTCIYPRCLISPEDALYCARFIMLLHGLNTPGFSTMEIIDVIVNSVVGALYSITEDEAGCFGIFLNEMWKYVSQWRYDEEFFKNHVDGKNGSNSGYLSSDIEMGDESFVNHANYIKLYNKWHATLAAGFIGCIKSKEYMHNRTALIILTRTVDFFPSKSIIGEKLLSVLAPLQEDSNPMQDIKAMAQGYSSKIIIARNTGTWKEEDKKATKARKVQERKMQEAKKKNAEKQLKEMEKYMAETNKQLGDSSHDHDRRSNDRRDDRRHDRMPQSRSTPPPQATNNDRSNNRGHDSRSGYRDQRQDDRSGGRNQDQRLDRGRGDQRSKADNRGRQNDQRNDRSSIDGRWERAGQDAGRGKRARSPDDRGRDREKDVDSKRSRRDGSPPHRGGGRRSSRR</sequence>
<dbReference type="GO" id="GO:0003729">
    <property type="term" value="F:mRNA binding"/>
    <property type="evidence" value="ECO:0007669"/>
    <property type="project" value="TreeGrafter"/>
</dbReference>
<feature type="compositionally biased region" description="Acidic residues" evidence="6">
    <location>
        <begin position="83"/>
        <end position="93"/>
    </location>
</feature>
<proteinExistence type="inferred from homology"/>
<dbReference type="GO" id="GO:0000445">
    <property type="term" value="C:THO complex part of transcription export complex"/>
    <property type="evidence" value="ECO:0007669"/>
    <property type="project" value="TreeGrafter"/>
</dbReference>
<feature type="domain" description="THO complex subunitTHOC2 C-terminal" evidence="7">
    <location>
        <begin position="1068"/>
        <end position="1397"/>
    </location>
</feature>
<evidence type="ECO:0000256" key="2">
    <source>
        <dbReference type="ARBA" id="ARBA00007857"/>
    </source>
</evidence>
<feature type="compositionally biased region" description="Basic and acidic residues" evidence="6">
    <location>
        <begin position="1453"/>
        <end position="1474"/>
    </location>
</feature>
<dbReference type="InterPro" id="IPR040007">
    <property type="entry name" value="Tho2"/>
</dbReference>
<evidence type="ECO:0000256" key="1">
    <source>
        <dbReference type="ARBA" id="ARBA00004123"/>
    </source>
</evidence>
<comment type="similarity">
    <text evidence="2">Belongs to the THOC2 family.</text>
</comment>
<keyword evidence="5" id="KW-0175">Coiled coil</keyword>